<reference evidence="2 3" key="1">
    <citation type="journal article" date="2018" name="ISME J.">
        <title>Involvement of Burkholderiaceae and sulfurous volatiles in disease-suppressive soils.</title>
        <authorList>
            <person name="Carrion V.J."/>
            <person name="Cordovez V."/>
            <person name="Tyc O."/>
            <person name="Etalo D.W."/>
            <person name="de Bruijn I."/>
            <person name="de Jager V.C."/>
            <person name="Medema M.H."/>
            <person name="Eberl L."/>
            <person name="Raaijmakers J.M."/>
        </authorList>
    </citation>
    <scope>NUCLEOTIDE SEQUENCE [LARGE SCALE GENOMIC DNA]</scope>
    <source>
        <strain evidence="3">mHSR5</strain>
    </source>
</reference>
<feature type="chain" id="PRO_5016439523" evidence="1">
    <location>
        <begin position="19"/>
        <end position="140"/>
    </location>
</feature>
<evidence type="ECO:0000313" key="2">
    <source>
        <dbReference type="EMBL" id="AXF25011.1"/>
    </source>
</evidence>
<proteinExistence type="predicted"/>
<sequence length="140" mass="15824">MKKTLAALLLCIALPAFAKVSTEVFCFKSEGDKPVRFEMRTYYDDVVKWSGGMVRYAQSKTAIPLVIGHEEEEVLAEDRPHQFTTTWVEMVDGKVNGQYEMMSQGARIYTMTYTNARTGKKTDFAWASDVDASAKSGCRW</sequence>
<dbReference type="RefSeq" id="WP_114181378.1">
    <property type="nucleotide sequence ID" value="NZ_CP024903.1"/>
</dbReference>
<protein>
    <submittedName>
        <fullName evidence="2">Uncharacterized protein</fullName>
    </submittedName>
</protein>
<gene>
    <name evidence="2" type="ORF">CUJ89_32895</name>
</gene>
<evidence type="ECO:0000313" key="3">
    <source>
        <dbReference type="Proteomes" id="UP000253104"/>
    </source>
</evidence>
<dbReference type="Proteomes" id="UP000253104">
    <property type="component" value="Chromosome mHSR5_B"/>
</dbReference>
<evidence type="ECO:0000256" key="1">
    <source>
        <dbReference type="SAM" id="SignalP"/>
    </source>
</evidence>
<dbReference type="EMBL" id="CP024903">
    <property type="protein sequence ID" value="AXF25011.1"/>
    <property type="molecule type" value="Genomic_DNA"/>
</dbReference>
<dbReference type="OrthoDB" id="9096196at2"/>
<name>A0A2Z5N610_BURPY</name>
<feature type="signal peptide" evidence="1">
    <location>
        <begin position="1"/>
        <end position="18"/>
    </location>
</feature>
<organism evidence="2 3">
    <name type="scientific">Burkholderia pyrrocinia</name>
    <name type="common">Pseudomonas pyrrocinia</name>
    <dbReference type="NCBI Taxonomy" id="60550"/>
    <lineage>
        <taxon>Bacteria</taxon>
        <taxon>Pseudomonadati</taxon>
        <taxon>Pseudomonadota</taxon>
        <taxon>Betaproteobacteria</taxon>
        <taxon>Burkholderiales</taxon>
        <taxon>Burkholderiaceae</taxon>
        <taxon>Burkholderia</taxon>
        <taxon>Burkholderia cepacia complex</taxon>
    </lineage>
</organism>
<accession>A0A2Z5N610</accession>
<keyword evidence="1" id="KW-0732">Signal</keyword>
<dbReference type="AlphaFoldDB" id="A0A2Z5N610"/>